<feature type="binding site" evidence="14 15">
    <location>
        <position position="125"/>
    </location>
    <ligand>
        <name>a divalent metal cation</name>
        <dbReference type="ChEBI" id="CHEBI:60240"/>
    </ligand>
</feature>
<evidence type="ECO:0000256" key="4">
    <source>
        <dbReference type="ARBA" id="ARBA00004496"/>
    </source>
</evidence>
<evidence type="ECO:0000256" key="7">
    <source>
        <dbReference type="ARBA" id="ARBA00019179"/>
    </source>
</evidence>
<dbReference type="GO" id="GO:0005737">
    <property type="term" value="C:cytoplasm"/>
    <property type="evidence" value="ECO:0007669"/>
    <property type="project" value="UniProtKB-SubCell"/>
</dbReference>
<keyword evidence="8 14" id="KW-0963">Cytoplasm</keyword>
<comment type="subcellular location">
    <subcellularLocation>
        <location evidence="4 14">Cytoplasm</location>
    </subcellularLocation>
</comment>
<dbReference type="InterPro" id="IPR012337">
    <property type="entry name" value="RNaseH-like_sf"/>
</dbReference>
<accession>A0A1F5PKW4</accession>
<evidence type="ECO:0000256" key="1">
    <source>
        <dbReference type="ARBA" id="ARBA00000077"/>
    </source>
</evidence>
<evidence type="ECO:0000313" key="19">
    <source>
        <dbReference type="Proteomes" id="UP000177682"/>
    </source>
</evidence>
<dbReference type="GO" id="GO:0004523">
    <property type="term" value="F:RNA-DNA hybrid ribonuclease activity"/>
    <property type="evidence" value="ECO:0007669"/>
    <property type="project" value="UniProtKB-UniRule"/>
</dbReference>
<dbReference type="PANTHER" id="PTHR10954:SF18">
    <property type="entry name" value="RIBONUCLEASE HII"/>
    <property type="match status" value="1"/>
</dbReference>
<dbReference type="InterPro" id="IPR001352">
    <property type="entry name" value="RNase_HII/HIII"/>
</dbReference>
<evidence type="ECO:0000256" key="15">
    <source>
        <dbReference type="PROSITE-ProRule" id="PRU01319"/>
    </source>
</evidence>
<keyword evidence="13 14" id="KW-0464">Manganese</keyword>
<feature type="domain" description="RNase H type-2" evidence="17">
    <location>
        <begin position="18"/>
        <end position="213"/>
    </location>
</feature>
<dbReference type="GO" id="GO:0032299">
    <property type="term" value="C:ribonuclease H2 complex"/>
    <property type="evidence" value="ECO:0007669"/>
    <property type="project" value="TreeGrafter"/>
</dbReference>
<evidence type="ECO:0000256" key="14">
    <source>
        <dbReference type="HAMAP-Rule" id="MF_00052"/>
    </source>
</evidence>
<dbReference type="PANTHER" id="PTHR10954">
    <property type="entry name" value="RIBONUCLEASE H2 SUBUNIT A"/>
    <property type="match status" value="1"/>
</dbReference>
<sequence>MKFPTFVYETKKYKEGLFFVAGCDEVGRGPLAGPVVAATVILDPLSIGKQRSKTKWWYRVRDSKTVNERERSELERFIKDHCLDFAIAEVSHETIDEINIHQAGMLAMRKSVDGLKPKPDFLFLDGRHTIRGLDMKQEAVIQGDTKILSIAAASIIAKVARDKILGQLHAIYPQYGFGKHKGYPTRQHREAILKFGVLPVHRRSFAFVKQCLR</sequence>
<comment type="cofactor">
    <cofactor evidence="2">
        <name>Mg(2+)</name>
        <dbReference type="ChEBI" id="CHEBI:18420"/>
    </cofactor>
</comment>
<dbReference type="HAMAP" id="MF_00052_B">
    <property type="entry name" value="RNase_HII_B"/>
    <property type="match status" value="1"/>
</dbReference>
<dbReference type="Pfam" id="PF01351">
    <property type="entry name" value="RNase_HII"/>
    <property type="match status" value="1"/>
</dbReference>
<dbReference type="InterPro" id="IPR022898">
    <property type="entry name" value="RNase_HII"/>
</dbReference>
<comment type="caution">
    <text evidence="18">The sequence shown here is derived from an EMBL/GenBank/DDBJ whole genome shotgun (WGS) entry which is preliminary data.</text>
</comment>
<evidence type="ECO:0000256" key="13">
    <source>
        <dbReference type="ARBA" id="ARBA00023211"/>
    </source>
</evidence>
<keyword evidence="11 14" id="KW-0255">Endonuclease</keyword>
<evidence type="ECO:0000256" key="9">
    <source>
        <dbReference type="ARBA" id="ARBA00022722"/>
    </source>
</evidence>
<dbReference type="SUPFAM" id="SSF53098">
    <property type="entry name" value="Ribonuclease H-like"/>
    <property type="match status" value="1"/>
</dbReference>
<comment type="similarity">
    <text evidence="5 14 16">Belongs to the RNase HII family.</text>
</comment>
<dbReference type="AlphaFoldDB" id="A0A1F5PKW4"/>
<keyword evidence="10 14" id="KW-0479">Metal-binding</keyword>
<comment type="cofactor">
    <cofactor evidence="14 15">
        <name>Mn(2+)</name>
        <dbReference type="ChEBI" id="CHEBI:29035"/>
    </cofactor>
    <cofactor evidence="14 15">
        <name>Mg(2+)</name>
        <dbReference type="ChEBI" id="CHEBI:18420"/>
    </cofactor>
    <text evidence="14 15">Manganese or magnesium. Binds 1 divalent metal ion per monomer in the absence of substrate. May bind a second metal ion after substrate binding.</text>
</comment>
<evidence type="ECO:0000256" key="11">
    <source>
        <dbReference type="ARBA" id="ARBA00022759"/>
    </source>
</evidence>
<evidence type="ECO:0000256" key="10">
    <source>
        <dbReference type="ARBA" id="ARBA00022723"/>
    </source>
</evidence>
<dbReference type="GO" id="GO:0006298">
    <property type="term" value="P:mismatch repair"/>
    <property type="evidence" value="ECO:0007669"/>
    <property type="project" value="TreeGrafter"/>
</dbReference>
<dbReference type="Gene3D" id="3.30.420.10">
    <property type="entry name" value="Ribonuclease H-like superfamily/Ribonuclease H"/>
    <property type="match status" value="1"/>
</dbReference>
<evidence type="ECO:0000313" key="18">
    <source>
        <dbReference type="EMBL" id="OGE90340.1"/>
    </source>
</evidence>
<feature type="binding site" evidence="14 15">
    <location>
        <position position="25"/>
    </location>
    <ligand>
        <name>a divalent metal cation</name>
        <dbReference type="ChEBI" id="CHEBI:60240"/>
    </ligand>
</feature>
<comment type="function">
    <text evidence="3 14 16">Endonuclease that specifically degrades the RNA of RNA-DNA hybrids.</text>
</comment>
<evidence type="ECO:0000256" key="8">
    <source>
        <dbReference type="ARBA" id="ARBA00022490"/>
    </source>
</evidence>
<dbReference type="InterPro" id="IPR024567">
    <property type="entry name" value="RNase_HII/HIII_dom"/>
</dbReference>
<dbReference type="InterPro" id="IPR036397">
    <property type="entry name" value="RNaseH_sf"/>
</dbReference>
<dbReference type="EC" id="3.1.26.4" evidence="6 14"/>
<dbReference type="EMBL" id="MFEY01000007">
    <property type="protein sequence ID" value="OGE90340.1"/>
    <property type="molecule type" value="Genomic_DNA"/>
</dbReference>
<protein>
    <recommendedName>
        <fullName evidence="7 14">Ribonuclease HII</fullName>
        <shortName evidence="14">RNase HII</shortName>
        <ecNumber evidence="6 14">3.1.26.4</ecNumber>
    </recommendedName>
</protein>
<name>A0A1F5PKW4_9BACT</name>
<dbReference type="GO" id="GO:0030145">
    <property type="term" value="F:manganese ion binding"/>
    <property type="evidence" value="ECO:0007669"/>
    <property type="project" value="UniProtKB-UniRule"/>
</dbReference>
<feature type="binding site" evidence="14 15">
    <location>
        <position position="24"/>
    </location>
    <ligand>
        <name>a divalent metal cation</name>
        <dbReference type="ChEBI" id="CHEBI:60240"/>
    </ligand>
</feature>
<evidence type="ECO:0000259" key="17">
    <source>
        <dbReference type="PROSITE" id="PS51975"/>
    </source>
</evidence>
<dbReference type="PROSITE" id="PS51975">
    <property type="entry name" value="RNASE_H_2"/>
    <property type="match status" value="1"/>
</dbReference>
<proteinExistence type="inferred from homology"/>
<evidence type="ECO:0000256" key="12">
    <source>
        <dbReference type="ARBA" id="ARBA00022801"/>
    </source>
</evidence>
<evidence type="ECO:0000256" key="2">
    <source>
        <dbReference type="ARBA" id="ARBA00001946"/>
    </source>
</evidence>
<gene>
    <name evidence="14" type="primary">rnhB</name>
    <name evidence="18" type="ORF">A3E29_04620</name>
</gene>
<evidence type="ECO:0000256" key="5">
    <source>
        <dbReference type="ARBA" id="ARBA00007383"/>
    </source>
</evidence>
<dbReference type="Proteomes" id="UP000177682">
    <property type="component" value="Unassembled WGS sequence"/>
</dbReference>
<evidence type="ECO:0000256" key="6">
    <source>
        <dbReference type="ARBA" id="ARBA00012180"/>
    </source>
</evidence>
<keyword evidence="9 14" id="KW-0540">Nuclease</keyword>
<evidence type="ECO:0000256" key="16">
    <source>
        <dbReference type="RuleBase" id="RU003515"/>
    </source>
</evidence>
<dbReference type="CDD" id="cd07182">
    <property type="entry name" value="RNase_HII_bacteria_HII_like"/>
    <property type="match status" value="1"/>
</dbReference>
<keyword evidence="12 14" id="KW-0378">Hydrolase</keyword>
<dbReference type="GO" id="GO:0003723">
    <property type="term" value="F:RNA binding"/>
    <property type="evidence" value="ECO:0007669"/>
    <property type="project" value="UniProtKB-UniRule"/>
</dbReference>
<dbReference type="GO" id="GO:0043137">
    <property type="term" value="P:DNA replication, removal of RNA primer"/>
    <property type="evidence" value="ECO:0007669"/>
    <property type="project" value="TreeGrafter"/>
</dbReference>
<organism evidence="18 19">
    <name type="scientific">Candidatus Doudnabacteria bacterium RIFCSPHIGHO2_12_FULL_48_16</name>
    <dbReference type="NCBI Taxonomy" id="1817838"/>
    <lineage>
        <taxon>Bacteria</taxon>
        <taxon>Candidatus Doudnaibacteriota</taxon>
    </lineage>
</organism>
<comment type="catalytic activity">
    <reaction evidence="1 14 15 16">
        <text>Endonucleolytic cleavage to 5'-phosphomonoester.</text>
        <dbReference type="EC" id="3.1.26.4"/>
    </reaction>
</comment>
<reference evidence="18 19" key="1">
    <citation type="journal article" date="2016" name="Nat. Commun.">
        <title>Thousands of microbial genomes shed light on interconnected biogeochemical processes in an aquifer system.</title>
        <authorList>
            <person name="Anantharaman K."/>
            <person name="Brown C.T."/>
            <person name="Hug L.A."/>
            <person name="Sharon I."/>
            <person name="Castelle C.J."/>
            <person name="Probst A.J."/>
            <person name="Thomas B.C."/>
            <person name="Singh A."/>
            <person name="Wilkins M.J."/>
            <person name="Karaoz U."/>
            <person name="Brodie E.L."/>
            <person name="Williams K.H."/>
            <person name="Hubbard S.S."/>
            <person name="Banfield J.F."/>
        </authorList>
    </citation>
    <scope>NUCLEOTIDE SEQUENCE [LARGE SCALE GENOMIC DNA]</scope>
</reference>
<evidence type="ECO:0000256" key="3">
    <source>
        <dbReference type="ARBA" id="ARBA00004065"/>
    </source>
</evidence>
<dbReference type="NCBIfam" id="NF000595">
    <property type="entry name" value="PRK00015.1-3"/>
    <property type="match status" value="1"/>
</dbReference>